<comment type="similarity">
    <text evidence="1">Belongs to the RNA polymerase-binding protein RbpA family.</text>
</comment>
<organism evidence="3 4">
    <name type="scientific">Microlunatus capsulatus</name>
    <dbReference type="NCBI Taxonomy" id="99117"/>
    <lineage>
        <taxon>Bacteria</taxon>
        <taxon>Bacillati</taxon>
        <taxon>Actinomycetota</taxon>
        <taxon>Actinomycetes</taxon>
        <taxon>Propionibacteriales</taxon>
        <taxon>Propionibacteriaceae</taxon>
        <taxon>Microlunatus</taxon>
    </lineage>
</organism>
<dbReference type="Pfam" id="PF13397">
    <property type="entry name" value="RbpA"/>
    <property type="match status" value="1"/>
</dbReference>
<keyword evidence="4" id="KW-1185">Reference proteome</keyword>
<dbReference type="HAMAP" id="MF_01483">
    <property type="entry name" value="RbpA"/>
    <property type="match status" value="1"/>
</dbReference>
<comment type="cofactor">
    <cofactor evidence="1">
        <name>Zn(2+)</name>
        <dbReference type="ChEBI" id="CHEBI:29105"/>
    </cofactor>
    <text evidence="1">Bind 1 Zn(2+) per subunit.</text>
</comment>
<feature type="binding site" evidence="1">
    <location>
        <position position="56"/>
    </location>
    <ligand>
        <name>Zn(2+)</name>
        <dbReference type="ChEBI" id="CHEBI:29105"/>
    </ligand>
</feature>
<feature type="binding site" evidence="1">
    <location>
        <position position="34"/>
    </location>
    <ligand>
        <name>Zn(2+)</name>
        <dbReference type="ChEBI" id="CHEBI:29105"/>
    </ligand>
</feature>
<keyword evidence="1" id="KW-0862">Zinc</keyword>
<dbReference type="Gene3D" id="2.20.28.270">
    <property type="entry name" value="RNA polymerase-binding protein A"/>
    <property type="match status" value="1"/>
</dbReference>
<name>A0ABS4Z203_9ACTN</name>
<comment type="subunit">
    <text evidence="1">Forms a complex with the RNAP catalytic core and with free principal sigma factors.</text>
</comment>
<dbReference type="InterPro" id="IPR025182">
    <property type="entry name" value="RNApol-bd_RbpA"/>
</dbReference>
<evidence type="ECO:0000313" key="4">
    <source>
        <dbReference type="Proteomes" id="UP000758168"/>
    </source>
</evidence>
<feature type="compositionally biased region" description="Polar residues" evidence="2">
    <location>
        <begin position="1"/>
        <end position="12"/>
    </location>
</feature>
<feature type="binding site" evidence="1">
    <location>
        <position position="38"/>
    </location>
    <ligand>
        <name>Zn(2+)</name>
        <dbReference type="ChEBI" id="CHEBI:29105"/>
    </ligand>
</feature>
<keyword evidence="1" id="KW-0479">Metal-binding</keyword>
<evidence type="ECO:0000313" key="3">
    <source>
        <dbReference type="EMBL" id="MBP2415091.1"/>
    </source>
</evidence>
<dbReference type="RefSeq" id="WP_210051821.1">
    <property type="nucleotide sequence ID" value="NZ_BAAAMH010000016.1"/>
</dbReference>
<comment type="function">
    <text evidence="1">Binds to RNA polymerase (RNAP), stimulating transcription from principal, but not alternative sigma factor promoters.</text>
</comment>
<dbReference type="EMBL" id="JAGIOB010000001">
    <property type="protein sequence ID" value="MBP2415091.1"/>
    <property type="molecule type" value="Genomic_DNA"/>
</dbReference>
<keyword evidence="1" id="KW-0805">Transcription regulation</keyword>
<dbReference type="InterPro" id="IPR038638">
    <property type="entry name" value="RbpA_sf"/>
</dbReference>
<sequence length="127" mass="14310">MRSRTMNATGLGSKSHENDRDVTLSPRLELDFDCPAQHHFTVTFSTEAALPLDWDCPRCWAPALRSDGERAVEEPAKVVRSHWDMLRERRSVAELEELLTERLSLLRSGAIGPGVPERFAPTKKKVA</sequence>
<gene>
    <name evidence="1" type="primary">rbpA</name>
    <name evidence="3" type="ORF">JOF54_000013</name>
</gene>
<feature type="region of interest" description="Disordered" evidence="2">
    <location>
        <begin position="1"/>
        <end position="20"/>
    </location>
</feature>
<feature type="binding site" evidence="1">
    <location>
        <position position="59"/>
    </location>
    <ligand>
        <name>Zn(2+)</name>
        <dbReference type="ChEBI" id="CHEBI:29105"/>
    </ligand>
</feature>
<keyword evidence="1" id="KW-0804">Transcription</keyword>
<dbReference type="Proteomes" id="UP000758168">
    <property type="component" value="Unassembled WGS sequence"/>
</dbReference>
<protein>
    <recommendedName>
        <fullName evidence="1">RNA polymerase-binding protein RbpA</fullName>
    </recommendedName>
</protein>
<evidence type="ECO:0000256" key="1">
    <source>
        <dbReference type="HAMAP-Rule" id="MF_01483"/>
    </source>
</evidence>
<proteinExistence type="inferred from homology"/>
<reference evidence="3 4" key="1">
    <citation type="submission" date="2021-03" db="EMBL/GenBank/DDBJ databases">
        <title>Sequencing the genomes of 1000 actinobacteria strains.</title>
        <authorList>
            <person name="Klenk H.-P."/>
        </authorList>
    </citation>
    <scope>NUCLEOTIDE SEQUENCE [LARGE SCALE GENOMIC DNA]</scope>
    <source>
        <strain evidence="3 4">DSM 12936</strain>
    </source>
</reference>
<comment type="caution">
    <text evidence="3">The sequence shown here is derived from an EMBL/GenBank/DDBJ whole genome shotgun (WGS) entry which is preliminary data.</text>
</comment>
<evidence type="ECO:0000256" key="2">
    <source>
        <dbReference type="SAM" id="MobiDB-lite"/>
    </source>
</evidence>
<accession>A0ABS4Z203</accession>